<evidence type="ECO:0000256" key="4">
    <source>
        <dbReference type="ARBA" id="ARBA00023180"/>
    </source>
</evidence>
<dbReference type="AlphaFoldDB" id="K1QYJ1"/>
<dbReference type="Pfam" id="PF00530">
    <property type="entry name" value="SRCR"/>
    <property type="match status" value="1"/>
</dbReference>
<dbReference type="PANTHER" id="PTHR48071:SF18">
    <property type="entry name" value="DELETED IN MALIGNANT BRAIN TUMORS 1 PROTEIN-RELATED"/>
    <property type="match status" value="1"/>
</dbReference>
<feature type="DNA-binding region" description="Homeobox" evidence="5">
    <location>
        <begin position="66"/>
        <end position="117"/>
    </location>
</feature>
<evidence type="ECO:0000256" key="2">
    <source>
        <dbReference type="ARBA" id="ARBA00022737"/>
    </source>
</evidence>
<evidence type="ECO:0000256" key="5">
    <source>
        <dbReference type="PROSITE-ProRule" id="PRU00108"/>
    </source>
</evidence>
<dbReference type="PROSITE" id="PS50287">
    <property type="entry name" value="SRCR_2"/>
    <property type="match status" value="1"/>
</dbReference>
<keyword evidence="5 7" id="KW-0238">DNA-binding</keyword>
<dbReference type="GO" id="GO:0016020">
    <property type="term" value="C:membrane"/>
    <property type="evidence" value="ECO:0007669"/>
    <property type="project" value="InterPro"/>
</dbReference>
<organism evidence="8">
    <name type="scientific">Magallana gigas</name>
    <name type="common">Pacific oyster</name>
    <name type="synonym">Crassostrea gigas</name>
    <dbReference type="NCBI Taxonomy" id="29159"/>
    <lineage>
        <taxon>Eukaryota</taxon>
        <taxon>Metazoa</taxon>
        <taxon>Spiralia</taxon>
        <taxon>Lophotrochozoa</taxon>
        <taxon>Mollusca</taxon>
        <taxon>Bivalvia</taxon>
        <taxon>Autobranchia</taxon>
        <taxon>Pteriomorphia</taxon>
        <taxon>Ostreida</taxon>
        <taxon>Ostreoidea</taxon>
        <taxon>Ostreidae</taxon>
        <taxon>Magallana</taxon>
    </lineage>
</organism>
<dbReference type="SUPFAM" id="SSF46689">
    <property type="entry name" value="Homeodomain-like"/>
    <property type="match status" value="1"/>
</dbReference>
<evidence type="ECO:0000256" key="3">
    <source>
        <dbReference type="ARBA" id="ARBA00023157"/>
    </source>
</evidence>
<comment type="caution">
    <text evidence="6">Lacks conserved residue(s) required for the propagation of feature annotation.</text>
</comment>
<dbReference type="Gene3D" id="1.10.10.60">
    <property type="entry name" value="Homeodomain-like"/>
    <property type="match status" value="1"/>
</dbReference>
<keyword evidence="5 7" id="KW-0371">Homeobox</keyword>
<feature type="disulfide bond" evidence="6">
    <location>
        <begin position="276"/>
        <end position="286"/>
    </location>
</feature>
<gene>
    <name evidence="8" type="ORF">CGI_10020700</name>
</gene>
<evidence type="ECO:0000256" key="7">
    <source>
        <dbReference type="RuleBase" id="RU000682"/>
    </source>
</evidence>
<evidence type="ECO:0000256" key="6">
    <source>
        <dbReference type="PROSITE-ProRule" id="PRU00196"/>
    </source>
</evidence>
<dbReference type="HOGENOM" id="CLU_906904_0_0_1"/>
<reference evidence="8" key="1">
    <citation type="journal article" date="2012" name="Nature">
        <title>The oyster genome reveals stress adaptation and complexity of shell formation.</title>
        <authorList>
            <person name="Zhang G."/>
            <person name="Fang X."/>
            <person name="Guo X."/>
            <person name="Li L."/>
            <person name="Luo R."/>
            <person name="Xu F."/>
            <person name="Yang P."/>
            <person name="Zhang L."/>
            <person name="Wang X."/>
            <person name="Qi H."/>
            <person name="Xiong Z."/>
            <person name="Que H."/>
            <person name="Xie Y."/>
            <person name="Holland P.W."/>
            <person name="Paps J."/>
            <person name="Zhu Y."/>
            <person name="Wu F."/>
            <person name="Chen Y."/>
            <person name="Wang J."/>
            <person name="Peng C."/>
            <person name="Meng J."/>
            <person name="Yang L."/>
            <person name="Liu J."/>
            <person name="Wen B."/>
            <person name="Zhang N."/>
            <person name="Huang Z."/>
            <person name="Zhu Q."/>
            <person name="Feng Y."/>
            <person name="Mount A."/>
            <person name="Hedgecock D."/>
            <person name="Xu Z."/>
            <person name="Liu Y."/>
            <person name="Domazet-Loso T."/>
            <person name="Du Y."/>
            <person name="Sun X."/>
            <person name="Zhang S."/>
            <person name="Liu B."/>
            <person name="Cheng P."/>
            <person name="Jiang X."/>
            <person name="Li J."/>
            <person name="Fan D."/>
            <person name="Wang W."/>
            <person name="Fu W."/>
            <person name="Wang T."/>
            <person name="Wang B."/>
            <person name="Zhang J."/>
            <person name="Peng Z."/>
            <person name="Li Y."/>
            <person name="Li N."/>
            <person name="Wang J."/>
            <person name="Chen M."/>
            <person name="He Y."/>
            <person name="Tan F."/>
            <person name="Song X."/>
            <person name="Zheng Q."/>
            <person name="Huang R."/>
            <person name="Yang H."/>
            <person name="Du X."/>
            <person name="Chen L."/>
            <person name="Yang M."/>
            <person name="Gaffney P.M."/>
            <person name="Wang S."/>
            <person name="Luo L."/>
            <person name="She Z."/>
            <person name="Ming Y."/>
            <person name="Huang W."/>
            <person name="Zhang S."/>
            <person name="Huang B."/>
            <person name="Zhang Y."/>
            <person name="Qu T."/>
            <person name="Ni P."/>
            <person name="Miao G."/>
            <person name="Wang J."/>
            <person name="Wang Q."/>
            <person name="Steinberg C.E."/>
            <person name="Wang H."/>
            <person name="Li N."/>
            <person name="Qian L."/>
            <person name="Zhang G."/>
            <person name="Li Y."/>
            <person name="Yang H."/>
            <person name="Liu X."/>
            <person name="Wang J."/>
            <person name="Yin Y."/>
            <person name="Wang J."/>
        </authorList>
    </citation>
    <scope>NUCLEOTIDE SEQUENCE [LARGE SCALE GENOMIC DNA]</scope>
    <source>
        <strain evidence="8">05x7-T-G4-1.051#20</strain>
    </source>
</reference>
<dbReference type="InterPro" id="IPR001356">
    <property type="entry name" value="HD"/>
</dbReference>
<accession>K1QYJ1</accession>
<dbReference type="SUPFAM" id="SSF56487">
    <property type="entry name" value="SRCR-like"/>
    <property type="match status" value="1"/>
</dbReference>
<keyword evidence="3 6" id="KW-1015">Disulfide bond</keyword>
<dbReference type="SMART" id="SM00202">
    <property type="entry name" value="SR"/>
    <property type="match status" value="1"/>
</dbReference>
<dbReference type="PRINTS" id="PR00258">
    <property type="entry name" value="SPERACTRCPTR"/>
</dbReference>
<evidence type="ECO:0000256" key="1">
    <source>
        <dbReference type="ARBA" id="ARBA00022729"/>
    </source>
</evidence>
<keyword evidence="4" id="KW-0325">Glycoprotein</keyword>
<dbReference type="GO" id="GO:0005634">
    <property type="term" value="C:nucleus"/>
    <property type="evidence" value="ECO:0007669"/>
    <property type="project" value="UniProtKB-SubCell"/>
</dbReference>
<dbReference type="InParanoid" id="K1QYJ1"/>
<name>K1QYJ1_MAGGI</name>
<proteinExistence type="predicted"/>
<comment type="subcellular location">
    <subcellularLocation>
        <location evidence="5 7">Nucleus</location>
    </subcellularLocation>
</comment>
<dbReference type="PROSITE" id="PS00420">
    <property type="entry name" value="SRCR_1"/>
    <property type="match status" value="1"/>
</dbReference>
<dbReference type="Pfam" id="PF00046">
    <property type="entry name" value="Homeodomain"/>
    <property type="match status" value="1"/>
</dbReference>
<dbReference type="InterPro" id="IPR009057">
    <property type="entry name" value="Homeodomain-like_sf"/>
</dbReference>
<keyword evidence="1" id="KW-0732">Signal</keyword>
<dbReference type="InterPro" id="IPR036772">
    <property type="entry name" value="SRCR-like_dom_sf"/>
</dbReference>
<keyword evidence="2" id="KW-0677">Repeat</keyword>
<dbReference type="PANTHER" id="PTHR48071">
    <property type="entry name" value="SRCR DOMAIN-CONTAINING PROTEIN"/>
    <property type="match status" value="1"/>
</dbReference>
<dbReference type="CDD" id="cd00086">
    <property type="entry name" value="homeodomain"/>
    <property type="match status" value="1"/>
</dbReference>
<dbReference type="GO" id="GO:0003677">
    <property type="term" value="F:DNA binding"/>
    <property type="evidence" value="ECO:0007669"/>
    <property type="project" value="UniProtKB-UniRule"/>
</dbReference>
<sequence>MDCSRVHEMSSYDKCMKEWDRSVQGPQEKEQRARQYPDYCRTIKVQDSHGGVKELVFPKALDLDRPKRARTTFSPEQLYQLEKEFQRNQYLVGKERTELAKLLKLSETQNNITFEQMGLIKGNISIWNKQLQTAIDLNNDVKAEKNRTILEFNRVMVNISNIRNTIRGFETDHANQNSRLGSIERRQTNISSTLSNLRNSMHYVGMGLIRLKNGGSTYGRVEIYYNGAWGTVCDDSWDSNDAYVACRMLGLSGGTPKSSAYYGQGSGSILLDDLQCSGSESSLFACNRPAVGSHNCGHGEDAGVICS</sequence>
<dbReference type="InterPro" id="IPR001190">
    <property type="entry name" value="SRCR"/>
</dbReference>
<dbReference type="FunFam" id="3.10.250.10:FF:000006">
    <property type="entry name" value="neurotrypsin isoform X2"/>
    <property type="match status" value="1"/>
</dbReference>
<protein>
    <submittedName>
        <fullName evidence="8">Deleted in malignant brain tumors 1 protein</fullName>
    </submittedName>
</protein>
<keyword evidence="5 7" id="KW-0539">Nucleus</keyword>
<dbReference type="PROSITE" id="PS50071">
    <property type="entry name" value="HOMEOBOX_2"/>
    <property type="match status" value="1"/>
</dbReference>
<dbReference type="EMBL" id="JH817738">
    <property type="protein sequence ID" value="EKC42052.1"/>
    <property type="molecule type" value="Genomic_DNA"/>
</dbReference>
<dbReference type="Gene3D" id="3.10.250.10">
    <property type="entry name" value="SRCR-like domain"/>
    <property type="match status" value="1"/>
</dbReference>
<dbReference type="SMART" id="SM00389">
    <property type="entry name" value="HOX"/>
    <property type="match status" value="1"/>
</dbReference>
<evidence type="ECO:0000313" key="8">
    <source>
        <dbReference type="EMBL" id="EKC42052.1"/>
    </source>
</evidence>